<accession>A0AAV0ANJ2</accession>
<dbReference type="AlphaFoldDB" id="A0AAV0ANJ2"/>
<dbReference type="EMBL" id="CALTRL010001006">
    <property type="protein sequence ID" value="CAH7670521.1"/>
    <property type="molecule type" value="Genomic_DNA"/>
</dbReference>
<sequence length="108" mass="11674">MQYFNFVKIFGLSLIFGTLLVDANPTPQIFNGLLGGENSQQTSGGGIDGLLGGLPLGNDFGSILGFNSDEDNDQDFGDESSDDGFNLLRRDIRVDPVDSEMVHLMTKN</sequence>
<feature type="signal peptide" evidence="2">
    <location>
        <begin position="1"/>
        <end position="23"/>
    </location>
</feature>
<name>A0AAV0ANJ2_PHAPC</name>
<evidence type="ECO:0000256" key="2">
    <source>
        <dbReference type="SAM" id="SignalP"/>
    </source>
</evidence>
<evidence type="ECO:0000313" key="4">
    <source>
        <dbReference type="Proteomes" id="UP001153365"/>
    </source>
</evidence>
<evidence type="ECO:0000313" key="3">
    <source>
        <dbReference type="EMBL" id="CAH7670521.1"/>
    </source>
</evidence>
<gene>
    <name evidence="3" type="ORF">PPACK8108_LOCUS5245</name>
</gene>
<comment type="caution">
    <text evidence="3">The sequence shown here is derived from an EMBL/GenBank/DDBJ whole genome shotgun (WGS) entry which is preliminary data.</text>
</comment>
<keyword evidence="4" id="KW-1185">Reference proteome</keyword>
<reference evidence="3" key="1">
    <citation type="submission" date="2022-06" db="EMBL/GenBank/DDBJ databases">
        <authorList>
            <consortium name="SYNGENTA / RWTH Aachen University"/>
        </authorList>
    </citation>
    <scope>NUCLEOTIDE SEQUENCE</scope>
</reference>
<organism evidence="3 4">
    <name type="scientific">Phakopsora pachyrhizi</name>
    <name type="common">Asian soybean rust disease fungus</name>
    <dbReference type="NCBI Taxonomy" id="170000"/>
    <lineage>
        <taxon>Eukaryota</taxon>
        <taxon>Fungi</taxon>
        <taxon>Dikarya</taxon>
        <taxon>Basidiomycota</taxon>
        <taxon>Pucciniomycotina</taxon>
        <taxon>Pucciniomycetes</taxon>
        <taxon>Pucciniales</taxon>
        <taxon>Phakopsoraceae</taxon>
        <taxon>Phakopsora</taxon>
    </lineage>
</organism>
<dbReference type="Proteomes" id="UP001153365">
    <property type="component" value="Unassembled WGS sequence"/>
</dbReference>
<evidence type="ECO:0008006" key="5">
    <source>
        <dbReference type="Google" id="ProtNLM"/>
    </source>
</evidence>
<evidence type="ECO:0000256" key="1">
    <source>
        <dbReference type="SAM" id="MobiDB-lite"/>
    </source>
</evidence>
<proteinExistence type="predicted"/>
<feature type="region of interest" description="Disordered" evidence="1">
    <location>
        <begin position="65"/>
        <end position="84"/>
    </location>
</feature>
<feature type="chain" id="PRO_5043460162" description="Secreted protein" evidence="2">
    <location>
        <begin position="24"/>
        <end position="108"/>
    </location>
</feature>
<keyword evidence="2" id="KW-0732">Signal</keyword>
<feature type="compositionally biased region" description="Acidic residues" evidence="1">
    <location>
        <begin position="68"/>
        <end position="82"/>
    </location>
</feature>
<protein>
    <recommendedName>
        <fullName evidence="5">Secreted protein</fullName>
    </recommendedName>
</protein>